<dbReference type="PIRSF" id="PIRSF006755">
    <property type="entry name" value="DTB_synth"/>
    <property type="match status" value="1"/>
</dbReference>
<dbReference type="HAMAP" id="MF_00336">
    <property type="entry name" value="BioD"/>
    <property type="match status" value="1"/>
</dbReference>
<keyword evidence="2" id="KW-0460">Magnesium</keyword>
<dbReference type="PANTHER" id="PTHR43210:SF5">
    <property type="entry name" value="DETHIOBIOTIN SYNTHETASE"/>
    <property type="match status" value="1"/>
</dbReference>
<keyword evidence="2" id="KW-0067">ATP-binding</keyword>
<name>A0A6L9MNL8_9HYPH</name>
<gene>
    <name evidence="2 3" type="primary">bioD</name>
    <name evidence="3" type="ORF">GTW51_22705</name>
</gene>
<keyword evidence="2 3" id="KW-0436">Ligase</keyword>
<comment type="catalytic activity">
    <reaction evidence="2">
        <text>(7R,8S)-7,8-diammoniononanoate + CO2 + ATP = (4R,5S)-dethiobiotin + ADP + phosphate + 3 H(+)</text>
        <dbReference type="Rhea" id="RHEA:15805"/>
        <dbReference type="ChEBI" id="CHEBI:15378"/>
        <dbReference type="ChEBI" id="CHEBI:16526"/>
        <dbReference type="ChEBI" id="CHEBI:30616"/>
        <dbReference type="ChEBI" id="CHEBI:43474"/>
        <dbReference type="ChEBI" id="CHEBI:149469"/>
        <dbReference type="ChEBI" id="CHEBI:149473"/>
        <dbReference type="ChEBI" id="CHEBI:456216"/>
        <dbReference type="EC" id="6.3.3.3"/>
    </reaction>
</comment>
<feature type="binding site" evidence="2">
    <location>
        <position position="68"/>
    </location>
    <ligand>
        <name>ATP</name>
        <dbReference type="ChEBI" id="CHEBI:30616"/>
    </ligand>
</feature>
<feature type="binding site" evidence="2">
    <location>
        <position position="32"/>
    </location>
    <ligand>
        <name>Mg(2+)</name>
        <dbReference type="ChEBI" id="CHEBI:18420"/>
    </ligand>
</feature>
<feature type="binding site" evidence="2">
    <location>
        <position position="57"/>
    </location>
    <ligand>
        <name>substrate</name>
    </ligand>
</feature>
<comment type="subcellular location">
    <subcellularLocation>
        <location evidence="2">Cytoplasm</location>
    </subcellularLocation>
</comment>
<dbReference type="CDD" id="cd03109">
    <property type="entry name" value="DTBS"/>
    <property type="match status" value="1"/>
</dbReference>
<evidence type="ECO:0000256" key="1">
    <source>
        <dbReference type="ARBA" id="ARBA00022756"/>
    </source>
</evidence>
<feature type="binding site" evidence="2">
    <location>
        <position position="132"/>
    </location>
    <ligand>
        <name>Mg(2+)</name>
        <dbReference type="ChEBI" id="CHEBI:18420"/>
    </ligand>
</feature>
<dbReference type="GO" id="GO:0005524">
    <property type="term" value="F:ATP binding"/>
    <property type="evidence" value="ECO:0007669"/>
    <property type="project" value="UniProtKB-UniRule"/>
</dbReference>
<comment type="function">
    <text evidence="2">Catalyzes a mechanistically unusual reaction, the ATP-dependent insertion of CO2 between the N7 and N8 nitrogen atoms of 7,8-diaminopelargonic acid (DAPA, also called 7,8-diammoniononanoate) to form a ureido ring.</text>
</comment>
<dbReference type="Proteomes" id="UP000476332">
    <property type="component" value="Unassembled WGS sequence"/>
</dbReference>
<dbReference type="InterPro" id="IPR004472">
    <property type="entry name" value="DTB_synth_BioD"/>
</dbReference>
<feature type="active site" evidence="2">
    <location>
        <position position="53"/>
    </location>
</feature>
<dbReference type="InterPro" id="IPR027417">
    <property type="entry name" value="P-loop_NTPase"/>
</dbReference>
<proteinExistence type="inferred from homology"/>
<comment type="similarity">
    <text evidence="2">Belongs to the dethiobiotin synthetase family.</text>
</comment>
<dbReference type="EC" id="6.3.3.3" evidence="2"/>
<evidence type="ECO:0000256" key="2">
    <source>
        <dbReference type="HAMAP-Rule" id="MF_00336"/>
    </source>
</evidence>
<dbReference type="SUPFAM" id="SSF52540">
    <property type="entry name" value="P-loop containing nucleoside triphosphate hydrolases"/>
    <property type="match status" value="1"/>
</dbReference>
<dbReference type="UniPathway" id="UPA00078">
    <property type="reaction ID" value="UER00161"/>
</dbReference>
<evidence type="ECO:0000313" key="3">
    <source>
        <dbReference type="EMBL" id="NDV89457.1"/>
    </source>
</evidence>
<organism evidence="3 4">
    <name type="scientific">Aurantimonas aggregata</name>
    <dbReference type="NCBI Taxonomy" id="2047720"/>
    <lineage>
        <taxon>Bacteria</taxon>
        <taxon>Pseudomonadati</taxon>
        <taxon>Pseudomonadota</taxon>
        <taxon>Alphaproteobacteria</taxon>
        <taxon>Hyphomicrobiales</taxon>
        <taxon>Aurantimonadaceae</taxon>
        <taxon>Aurantimonas</taxon>
    </lineage>
</organism>
<dbReference type="GO" id="GO:0005829">
    <property type="term" value="C:cytosol"/>
    <property type="evidence" value="ECO:0007669"/>
    <property type="project" value="TreeGrafter"/>
</dbReference>
<protein>
    <recommendedName>
        <fullName evidence="2">ATP-dependent dethiobiotin synthetase BioD</fullName>
        <ecNumber evidence="2">6.3.3.3</ecNumber>
    </recommendedName>
    <alternativeName>
        <fullName evidence="2">DTB synthetase</fullName>
        <shortName evidence="2">DTBS</shortName>
    </alternativeName>
    <alternativeName>
        <fullName evidence="2">Dethiobiotin synthase</fullName>
    </alternativeName>
</protein>
<dbReference type="Gene3D" id="3.40.50.300">
    <property type="entry name" value="P-loop containing nucleotide triphosphate hydrolases"/>
    <property type="match status" value="1"/>
</dbReference>
<dbReference type="PANTHER" id="PTHR43210">
    <property type="entry name" value="DETHIOBIOTIN SYNTHETASE"/>
    <property type="match status" value="1"/>
</dbReference>
<comment type="subunit">
    <text evidence="2">Homodimer.</text>
</comment>
<comment type="caution">
    <text evidence="3">The sequence shown here is derived from an EMBL/GenBank/DDBJ whole genome shotgun (WGS) entry which is preliminary data.</text>
</comment>
<evidence type="ECO:0000313" key="4">
    <source>
        <dbReference type="Proteomes" id="UP000476332"/>
    </source>
</evidence>
<feature type="binding site" evidence="2">
    <location>
        <begin position="28"/>
        <end position="33"/>
    </location>
    <ligand>
        <name>ATP</name>
        <dbReference type="ChEBI" id="CHEBI:30616"/>
    </ligand>
</feature>
<keyword evidence="2" id="KW-0479">Metal-binding</keyword>
<accession>A0A6L9MNL8</accession>
<feature type="binding site" evidence="2">
    <location>
        <begin position="132"/>
        <end position="135"/>
    </location>
    <ligand>
        <name>ATP</name>
        <dbReference type="ChEBI" id="CHEBI:30616"/>
    </ligand>
</feature>
<dbReference type="GO" id="GO:0009102">
    <property type="term" value="P:biotin biosynthetic process"/>
    <property type="evidence" value="ECO:0007669"/>
    <property type="project" value="UniProtKB-UniRule"/>
</dbReference>
<dbReference type="AlphaFoldDB" id="A0A6L9MNL8"/>
<dbReference type="GO" id="GO:0004141">
    <property type="term" value="F:dethiobiotin synthase activity"/>
    <property type="evidence" value="ECO:0007669"/>
    <property type="project" value="UniProtKB-UniRule"/>
</dbReference>
<comment type="caution">
    <text evidence="2">Lacks conserved residue(s) required for the propagation of feature annotation.</text>
</comment>
<reference evidence="3 4" key="1">
    <citation type="submission" date="2020-01" db="EMBL/GenBank/DDBJ databases">
        <title>Genomes of bacteria type strains.</title>
        <authorList>
            <person name="Chen J."/>
            <person name="Zhu S."/>
            <person name="Chen J."/>
        </authorList>
    </citation>
    <scope>NUCLEOTIDE SEQUENCE [LARGE SCALE GENOMIC DNA]</scope>
    <source>
        <strain evidence="3 4">KCTC 52919</strain>
    </source>
</reference>
<sequence>MSTAKYDQRFSSAGKIMTAVFITSTGTGIGKTFLTAGLVRYFRDQARSVEAYKPVISGFDPSAPEASDTGVILSALGRGVTEEEIDRISPWRFAAPLSPNMAASKEGREIDFQALVTYSRKCAASADVALIEGVGGIMVPLDGRHTVLDWMLEIRLPTLLVVGSYLGTISHTLSALDALEHRGLEVRAIVVDETVESSVAFEDTVATIKQFAQQTEVVALPHLEGASQAHPAFANIGQRL</sequence>
<comment type="cofactor">
    <cofactor evidence="2">
        <name>Mg(2+)</name>
        <dbReference type="ChEBI" id="CHEBI:18420"/>
    </cofactor>
</comment>
<feature type="binding site" evidence="2">
    <location>
        <position position="68"/>
    </location>
    <ligand>
        <name>Mg(2+)</name>
        <dbReference type="ChEBI" id="CHEBI:18420"/>
    </ligand>
</feature>
<keyword evidence="2" id="KW-0547">Nucleotide-binding</keyword>
<dbReference type="Pfam" id="PF13500">
    <property type="entry name" value="AAA_26"/>
    <property type="match status" value="1"/>
</dbReference>
<keyword evidence="2" id="KW-0963">Cytoplasm</keyword>
<dbReference type="GO" id="GO:0000287">
    <property type="term" value="F:magnesium ion binding"/>
    <property type="evidence" value="ECO:0007669"/>
    <property type="project" value="UniProtKB-UniRule"/>
</dbReference>
<dbReference type="RefSeq" id="WP_163046302.1">
    <property type="nucleotide sequence ID" value="NZ_JAAAMJ010000048.1"/>
</dbReference>
<dbReference type="NCBIfam" id="TIGR00347">
    <property type="entry name" value="bioD"/>
    <property type="match status" value="1"/>
</dbReference>
<feature type="binding site" evidence="2">
    <location>
        <begin position="221"/>
        <end position="223"/>
    </location>
    <ligand>
        <name>ATP</name>
        <dbReference type="ChEBI" id="CHEBI:30616"/>
    </ligand>
</feature>
<dbReference type="EMBL" id="JAAAMJ010000048">
    <property type="protein sequence ID" value="NDV89457.1"/>
    <property type="molecule type" value="Genomic_DNA"/>
</dbReference>
<keyword evidence="4" id="KW-1185">Reference proteome</keyword>
<keyword evidence="1 2" id="KW-0093">Biotin biosynthesis</keyword>
<comment type="pathway">
    <text evidence="2">Cofactor biosynthesis; biotin biosynthesis; biotin from 7,8-diaminononanoate: step 1/2.</text>
</comment>